<evidence type="ECO:0000259" key="1">
    <source>
        <dbReference type="SMART" id="SM00513"/>
    </source>
</evidence>
<sequence>MLWICRACTCAYSVGAARCPQCSSTDYVEEGTEMPKITRHGGPSYEDRTPATQEDVDRLREQAAESVLVGEHEAPDYDTWEYRDLQAELKRRELSAQGDRDALVERLVAHDEEHGDSGEE</sequence>
<dbReference type="OrthoDB" id="5198688at2"/>
<dbReference type="EMBL" id="MASW01000002">
    <property type="protein sequence ID" value="PXY27430.1"/>
    <property type="molecule type" value="Genomic_DNA"/>
</dbReference>
<gene>
    <name evidence="2" type="ORF">BAY60_13425</name>
</gene>
<keyword evidence="3" id="KW-1185">Reference proteome</keyword>
<dbReference type="SMART" id="SM00513">
    <property type="entry name" value="SAP"/>
    <property type="match status" value="1"/>
</dbReference>
<name>A0A2V4AZK6_9PSEU</name>
<dbReference type="AlphaFoldDB" id="A0A2V4AZK6"/>
<proteinExistence type="predicted"/>
<evidence type="ECO:0000313" key="2">
    <source>
        <dbReference type="EMBL" id="PXY27430.1"/>
    </source>
</evidence>
<dbReference type="InterPro" id="IPR003034">
    <property type="entry name" value="SAP_dom"/>
</dbReference>
<dbReference type="InterPro" id="IPR036361">
    <property type="entry name" value="SAP_dom_sf"/>
</dbReference>
<protein>
    <recommendedName>
        <fullName evidence="1">SAP domain-containing protein</fullName>
    </recommendedName>
</protein>
<dbReference type="SUPFAM" id="SSF68906">
    <property type="entry name" value="SAP domain"/>
    <property type="match status" value="1"/>
</dbReference>
<accession>A0A2V4AZK6</accession>
<dbReference type="RefSeq" id="WP_112281430.1">
    <property type="nucleotide sequence ID" value="NZ_MASW01000002.1"/>
</dbReference>
<dbReference type="Pfam" id="PF02037">
    <property type="entry name" value="SAP"/>
    <property type="match status" value="1"/>
</dbReference>
<dbReference type="Gene3D" id="1.10.720.30">
    <property type="entry name" value="SAP domain"/>
    <property type="match status" value="1"/>
</dbReference>
<comment type="caution">
    <text evidence="2">The sequence shown here is derived from an EMBL/GenBank/DDBJ whole genome shotgun (WGS) entry which is preliminary data.</text>
</comment>
<reference evidence="2 3" key="1">
    <citation type="submission" date="2016-07" db="EMBL/GenBank/DDBJ databases">
        <title>Draft genome sequence of Prauserella muralis DSM 45305, isolated from a mould-covered wall in an indoor environment.</title>
        <authorList>
            <person name="Ruckert C."/>
            <person name="Albersmeier A."/>
            <person name="Jiang C.-L."/>
            <person name="Jiang Y."/>
            <person name="Kalinowski J."/>
            <person name="Schneider O."/>
            <person name="Winkler A."/>
            <person name="Zotchev S.B."/>
        </authorList>
    </citation>
    <scope>NUCLEOTIDE SEQUENCE [LARGE SCALE GENOMIC DNA]</scope>
    <source>
        <strain evidence="2 3">DSM 45305</strain>
    </source>
</reference>
<dbReference type="Proteomes" id="UP000249915">
    <property type="component" value="Unassembled WGS sequence"/>
</dbReference>
<evidence type="ECO:0000313" key="3">
    <source>
        <dbReference type="Proteomes" id="UP000249915"/>
    </source>
</evidence>
<organism evidence="2 3">
    <name type="scientific">Prauserella muralis</name>
    <dbReference type="NCBI Taxonomy" id="588067"/>
    <lineage>
        <taxon>Bacteria</taxon>
        <taxon>Bacillati</taxon>
        <taxon>Actinomycetota</taxon>
        <taxon>Actinomycetes</taxon>
        <taxon>Pseudonocardiales</taxon>
        <taxon>Pseudonocardiaceae</taxon>
        <taxon>Prauserella</taxon>
    </lineage>
</organism>
<feature type="domain" description="SAP" evidence="1">
    <location>
        <begin position="77"/>
        <end position="111"/>
    </location>
</feature>